<evidence type="ECO:0000313" key="2">
    <source>
        <dbReference type="Proteomes" id="UP000244069"/>
    </source>
</evidence>
<dbReference type="Proteomes" id="UP000244069">
    <property type="component" value="Unassembled WGS sequence"/>
</dbReference>
<dbReference type="OrthoDB" id="9802881at2"/>
<sequence>MRAVLLNTFVRLKKSRVTRDFFHHPSPPRRDPMALPRRIYLYWDSGLDSAPELVRCCVSSWRAQNPGWEVEVLDQQAADRHLPRADLPETLSTAHYSDLLRTRILQEHGGVWADATSLCTRPLDDWLPQIFCQCGLFLFSAPAEDRAISNWFIAAVPGHPLVGRWHEALVTHWGDAGARKTYFGSHHLFEALTRYDPECRRLWAETPALSANPPHLLQRCLTGKQEVTEANLNILRATPVHKLTYKKDIGVGELRRLLQRFATGATGPGGRA</sequence>
<keyword evidence="2" id="KW-1185">Reference proteome</keyword>
<dbReference type="Pfam" id="PF05704">
    <property type="entry name" value="Caps_synth"/>
    <property type="match status" value="1"/>
</dbReference>
<dbReference type="InterPro" id="IPR051706">
    <property type="entry name" value="Glycosyltransferase_domain"/>
</dbReference>
<dbReference type="Gene3D" id="3.90.550.20">
    <property type="match status" value="1"/>
</dbReference>
<name>A0A2T6B2H5_9RHOB</name>
<dbReference type="InterPro" id="IPR029044">
    <property type="entry name" value="Nucleotide-diphossugar_trans"/>
</dbReference>
<dbReference type="EMBL" id="QBKN01000005">
    <property type="protein sequence ID" value="PTX50287.1"/>
    <property type="molecule type" value="Genomic_DNA"/>
</dbReference>
<evidence type="ECO:0000313" key="1">
    <source>
        <dbReference type="EMBL" id="PTX50287.1"/>
    </source>
</evidence>
<dbReference type="GO" id="GO:0016020">
    <property type="term" value="C:membrane"/>
    <property type="evidence" value="ECO:0007669"/>
    <property type="project" value="GOC"/>
</dbReference>
<comment type="caution">
    <text evidence="1">The sequence shown here is derived from an EMBL/GenBank/DDBJ whole genome shotgun (WGS) entry which is preliminary data.</text>
</comment>
<accession>A0A2T6B2H5</accession>
<organism evidence="1 2">
    <name type="scientific">Allosediminivita pacifica</name>
    <dbReference type="NCBI Taxonomy" id="1267769"/>
    <lineage>
        <taxon>Bacteria</taxon>
        <taxon>Pseudomonadati</taxon>
        <taxon>Pseudomonadota</taxon>
        <taxon>Alphaproteobacteria</taxon>
        <taxon>Rhodobacterales</taxon>
        <taxon>Paracoccaceae</taxon>
        <taxon>Allosediminivita</taxon>
    </lineage>
</organism>
<gene>
    <name evidence="1" type="ORF">C8N44_105147</name>
</gene>
<dbReference type="RefSeq" id="WP_107975192.1">
    <property type="nucleotide sequence ID" value="NZ_BMEZ01000005.1"/>
</dbReference>
<dbReference type="PANTHER" id="PTHR32385:SF15">
    <property type="entry name" value="INOSITOL PHOSPHOCERAMIDE MANNOSYLTRANSFERASE 1"/>
    <property type="match status" value="1"/>
</dbReference>
<dbReference type="PANTHER" id="PTHR32385">
    <property type="entry name" value="MANNOSYL PHOSPHORYLINOSITOL CERAMIDE SYNTHASE"/>
    <property type="match status" value="1"/>
</dbReference>
<dbReference type="GO" id="GO:0051999">
    <property type="term" value="P:mannosyl-inositol phosphorylceramide biosynthetic process"/>
    <property type="evidence" value="ECO:0007669"/>
    <property type="project" value="TreeGrafter"/>
</dbReference>
<dbReference type="GO" id="GO:0000030">
    <property type="term" value="F:mannosyltransferase activity"/>
    <property type="evidence" value="ECO:0007669"/>
    <property type="project" value="TreeGrafter"/>
</dbReference>
<reference evidence="1 2" key="1">
    <citation type="submission" date="2018-04" db="EMBL/GenBank/DDBJ databases">
        <title>Genomic Encyclopedia of Archaeal and Bacterial Type Strains, Phase II (KMG-II): from individual species to whole genera.</title>
        <authorList>
            <person name="Goeker M."/>
        </authorList>
    </citation>
    <scope>NUCLEOTIDE SEQUENCE [LARGE SCALE GENOMIC DNA]</scope>
    <source>
        <strain evidence="1 2">DSM 29329</strain>
    </source>
</reference>
<protein>
    <submittedName>
        <fullName evidence="1">Capsular polysaccharide synthesis protein</fullName>
    </submittedName>
</protein>
<dbReference type="AlphaFoldDB" id="A0A2T6B2H5"/>
<dbReference type="InterPro" id="IPR008441">
    <property type="entry name" value="AfumC-like_glycosyl_Trfase"/>
</dbReference>
<dbReference type="SUPFAM" id="SSF53448">
    <property type="entry name" value="Nucleotide-diphospho-sugar transferases"/>
    <property type="match status" value="1"/>
</dbReference>
<proteinExistence type="predicted"/>